<feature type="chain" id="PRO_5041773880" description="Endoglucanase" evidence="10">
    <location>
        <begin position="23"/>
        <end position="992"/>
    </location>
</feature>
<proteinExistence type="inferred from homology"/>
<organism evidence="12 13">
    <name type="scientific">Dipteronia dyeriana</name>
    <dbReference type="NCBI Taxonomy" id="168575"/>
    <lineage>
        <taxon>Eukaryota</taxon>
        <taxon>Viridiplantae</taxon>
        <taxon>Streptophyta</taxon>
        <taxon>Embryophyta</taxon>
        <taxon>Tracheophyta</taxon>
        <taxon>Spermatophyta</taxon>
        <taxon>Magnoliopsida</taxon>
        <taxon>eudicotyledons</taxon>
        <taxon>Gunneridae</taxon>
        <taxon>Pentapetalae</taxon>
        <taxon>rosids</taxon>
        <taxon>malvids</taxon>
        <taxon>Sapindales</taxon>
        <taxon>Sapindaceae</taxon>
        <taxon>Hippocastanoideae</taxon>
        <taxon>Acereae</taxon>
        <taxon>Dipteronia</taxon>
    </lineage>
</organism>
<keyword evidence="3 8" id="KW-0378">Hydrolase</keyword>
<evidence type="ECO:0000259" key="11">
    <source>
        <dbReference type="Pfam" id="PF00759"/>
    </source>
</evidence>
<comment type="caution">
    <text evidence="12">The sequence shown here is derived from an EMBL/GenBank/DDBJ whole genome shotgun (WGS) entry which is preliminary data.</text>
</comment>
<feature type="active site" evidence="9">
    <location>
        <position position="466"/>
    </location>
</feature>
<evidence type="ECO:0000313" key="12">
    <source>
        <dbReference type="EMBL" id="KAK2653562.1"/>
    </source>
</evidence>
<dbReference type="EMBL" id="JANJYI010000004">
    <property type="protein sequence ID" value="KAK2653562.1"/>
    <property type="molecule type" value="Genomic_DNA"/>
</dbReference>
<dbReference type="AlphaFoldDB" id="A0AAE0CJK5"/>
<dbReference type="SUPFAM" id="SSF48208">
    <property type="entry name" value="Six-hairpin glycosidases"/>
    <property type="match status" value="2"/>
</dbReference>
<evidence type="ECO:0000313" key="13">
    <source>
        <dbReference type="Proteomes" id="UP001280121"/>
    </source>
</evidence>
<dbReference type="InterPro" id="IPR001701">
    <property type="entry name" value="Glyco_hydro_9"/>
</dbReference>
<evidence type="ECO:0000256" key="9">
    <source>
        <dbReference type="PROSITE-ProRule" id="PRU10060"/>
    </source>
</evidence>
<feature type="active site" evidence="9">
    <location>
        <position position="475"/>
    </location>
</feature>
<dbReference type="PROSITE" id="PS00698">
    <property type="entry name" value="GH9_3"/>
    <property type="match status" value="2"/>
</dbReference>
<accession>A0AAE0CJK5</accession>
<feature type="active site" evidence="9">
    <location>
        <position position="971"/>
    </location>
</feature>
<comment type="catalytic activity">
    <reaction evidence="1 10">
        <text>Endohydrolysis of (1-&gt;4)-beta-D-glucosidic linkages in cellulose, lichenin and cereal beta-D-glucans.</text>
        <dbReference type="EC" id="3.2.1.4"/>
    </reaction>
</comment>
<gene>
    <name evidence="12" type="ORF">Ddye_013418</name>
</gene>
<evidence type="ECO:0000256" key="2">
    <source>
        <dbReference type="ARBA" id="ARBA00007072"/>
    </source>
</evidence>
<dbReference type="PROSITE" id="PS00592">
    <property type="entry name" value="GH9_2"/>
    <property type="match status" value="2"/>
</dbReference>
<keyword evidence="4 10" id="KW-0136">Cellulose degradation</keyword>
<feature type="signal peptide" evidence="10">
    <location>
        <begin position="1"/>
        <end position="22"/>
    </location>
</feature>
<keyword evidence="10" id="KW-0732">Signal</keyword>
<reference evidence="12" key="1">
    <citation type="journal article" date="2023" name="Plant J.">
        <title>Genome sequences and population genomics provide insights into the demographic history, inbreeding, and mutation load of two 'living fossil' tree species of Dipteronia.</title>
        <authorList>
            <person name="Feng Y."/>
            <person name="Comes H.P."/>
            <person name="Chen J."/>
            <person name="Zhu S."/>
            <person name="Lu R."/>
            <person name="Zhang X."/>
            <person name="Li P."/>
            <person name="Qiu J."/>
            <person name="Olsen K.M."/>
            <person name="Qiu Y."/>
        </authorList>
    </citation>
    <scope>NUCLEOTIDE SEQUENCE</scope>
    <source>
        <strain evidence="12">KIB01</strain>
    </source>
</reference>
<dbReference type="Pfam" id="PF00759">
    <property type="entry name" value="Glyco_hydro_9"/>
    <property type="match status" value="2"/>
</dbReference>
<evidence type="ECO:0000256" key="3">
    <source>
        <dbReference type="ARBA" id="ARBA00022801"/>
    </source>
</evidence>
<keyword evidence="6 8" id="KW-0326">Glycosidase</keyword>
<feature type="active site" evidence="8">
    <location>
        <position position="911"/>
    </location>
</feature>
<evidence type="ECO:0000256" key="7">
    <source>
        <dbReference type="ARBA" id="ARBA00023326"/>
    </source>
</evidence>
<dbReference type="Gene3D" id="1.50.10.10">
    <property type="match status" value="2"/>
</dbReference>
<keyword evidence="13" id="KW-1185">Reference proteome</keyword>
<feature type="domain" description="Glycoside hydrolase family 9" evidence="11">
    <location>
        <begin position="520"/>
        <end position="984"/>
    </location>
</feature>
<feature type="domain" description="Glycoside hydrolase family 9" evidence="11">
    <location>
        <begin position="25"/>
        <end position="486"/>
    </location>
</feature>
<dbReference type="Proteomes" id="UP001280121">
    <property type="component" value="Unassembled WGS sequence"/>
</dbReference>
<evidence type="ECO:0000256" key="5">
    <source>
        <dbReference type="ARBA" id="ARBA00023277"/>
    </source>
</evidence>
<sequence>MNLIQVELTVVMLAMVVEVAHSHDYGDALSKSILFFEGQRSGKLPPNQRMTWRKDSALQDGFQIGVDLTGGYYDAGDNVKFNFPMAFSTTMLAWSVLEFGKTMGSEQQHALDAIRWATDYFLKATSIPGFVFAQVGDPYSDHNCWERPEDMDTDRTPYAVSKQFPGSEISAEIAAALAASSMAFRPSDPVYSAILLKRATMVFEFADKYRGSYNDSLGPWTCPFYCDFSGYEDELLWGAAWLFRATKATYYWDYVVKNIQNLENIITKNVDGVSYSGGSFAEFGWDSKHAGINVLISRIMKNSPSSDPFVPNADKFVCSLLPESPTKSVSYSPGGLLFKPGGSNLQHATALSFLLVVYSRYLKQADRVIHCGDVVVNRARLIQVTRGQVDYILGSNPLNMSYMVGYGKKFPQRIHHRGSSLPSIDKHPQHMDCKGGSSYFDSSNPNQNLLTGAVVGGPDINDLYADSRTDFVHSEPTTYINAPLVEIMGGKYKSVLVLLGFLGMMMVVRSVASSSISHDYGDALAKCILFFEGQRSGKLPPSQRMTWRKDSALHDGSDIGIDLVGGYYDAGDNIKFNLPMAFTTTVLAWSILEFGNHMGSELQHATEAVKWGTDYFLKATSVPGKVVAQVGEPYGDHNCWERPEDMDTARTSYIVNTTSPGSEVSAEIAAALAASSMVFKSIDNRYSQVLLERASQVFQFADLHRGSYNESIGPAVCPFYCDFSGFMDELIWGAAWLYKATNSKSYLKYVLENIHYLEYVPQSNDPIYVGGSFEEFGWDSKHAGINVLLSRLLMNTQNSSNTFVQYADKFVCSVLPESHSKNVYFSLGGLLFKDGGSNTQRTTAISFLLLVYSRYLISAQNRAIQCGNNVVVTPSRLAQFAKGQVDYLLGSNPMKMSYMVGYGRNFPRKIHHRGSTCPSIDKRPRQIKCHDGDVFLYSKYRNFNQLTGAIVGGPDINDRYNDTRIDFVHSEPTTYINAPFVGVLAFFKEKGR</sequence>
<dbReference type="InterPro" id="IPR008928">
    <property type="entry name" value="6-hairpin_glycosidase_sf"/>
</dbReference>
<dbReference type="GO" id="GO:0008810">
    <property type="term" value="F:cellulase activity"/>
    <property type="evidence" value="ECO:0007669"/>
    <property type="project" value="UniProtKB-EC"/>
</dbReference>
<dbReference type="InterPro" id="IPR012341">
    <property type="entry name" value="6hp_glycosidase-like_sf"/>
</dbReference>
<dbReference type="InterPro" id="IPR033126">
    <property type="entry name" value="Glyco_hydro_9_Asp/Glu_AS"/>
</dbReference>
<evidence type="ECO:0000256" key="4">
    <source>
        <dbReference type="ARBA" id="ARBA00023001"/>
    </source>
</evidence>
<comment type="similarity">
    <text evidence="2 8 10">Belongs to the glycosyl hydrolase 9 (cellulase E) family.</text>
</comment>
<evidence type="ECO:0000256" key="10">
    <source>
        <dbReference type="RuleBase" id="RU361166"/>
    </source>
</evidence>
<keyword evidence="5 8" id="KW-0119">Carbohydrate metabolism</keyword>
<evidence type="ECO:0000256" key="1">
    <source>
        <dbReference type="ARBA" id="ARBA00000966"/>
    </source>
</evidence>
<dbReference type="EC" id="3.2.1.4" evidence="10"/>
<protein>
    <recommendedName>
        <fullName evidence="10">Endoglucanase</fullName>
        <ecNumber evidence="10">3.2.1.4</ecNumber>
    </recommendedName>
</protein>
<feature type="active site" evidence="9">
    <location>
        <position position="962"/>
    </location>
</feature>
<keyword evidence="7 8" id="KW-0624">Polysaccharide degradation</keyword>
<evidence type="ECO:0000256" key="6">
    <source>
        <dbReference type="ARBA" id="ARBA00023295"/>
    </source>
</evidence>
<feature type="active site" evidence="8">
    <location>
        <position position="415"/>
    </location>
</feature>
<dbReference type="FunFam" id="1.50.10.10:FF:000020">
    <property type="entry name" value="Endoglucanase"/>
    <property type="match status" value="2"/>
</dbReference>
<dbReference type="InterPro" id="IPR018221">
    <property type="entry name" value="Glyco_hydro_9_His_AS"/>
</dbReference>
<dbReference type="GO" id="GO:0030245">
    <property type="term" value="P:cellulose catabolic process"/>
    <property type="evidence" value="ECO:0007669"/>
    <property type="project" value="UniProtKB-KW"/>
</dbReference>
<dbReference type="PANTHER" id="PTHR22298">
    <property type="entry name" value="ENDO-1,4-BETA-GLUCANASE"/>
    <property type="match status" value="1"/>
</dbReference>
<evidence type="ECO:0000256" key="8">
    <source>
        <dbReference type="PROSITE-ProRule" id="PRU10059"/>
    </source>
</evidence>
<name>A0AAE0CJK5_9ROSI</name>